<gene>
    <name evidence="1" type="ORF">GRI69_07615</name>
</gene>
<name>A0A844XQ81_9SPHN</name>
<protein>
    <submittedName>
        <fullName evidence="1">Uncharacterized protein</fullName>
    </submittedName>
</protein>
<organism evidence="1 2">
    <name type="scientific">Qipengyuania vulgaris</name>
    <dbReference type="NCBI Taxonomy" id="291985"/>
    <lineage>
        <taxon>Bacteria</taxon>
        <taxon>Pseudomonadati</taxon>
        <taxon>Pseudomonadota</taxon>
        <taxon>Alphaproteobacteria</taxon>
        <taxon>Sphingomonadales</taxon>
        <taxon>Erythrobacteraceae</taxon>
        <taxon>Qipengyuania</taxon>
    </lineage>
</organism>
<dbReference type="AlphaFoldDB" id="A0A844XQ81"/>
<accession>A0A844XQ81</accession>
<reference evidence="1 2" key="1">
    <citation type="submission" date="2019-12" db="EMBL/GenBank/DDBJ databases">
        <title>Genomic-based taxomic classification of the family Erythrobacteraceae.</title>
        <authorList>
            <person name="Xu L."/>
        </authorList>
    </citation>
    <scope>NUCLEOTIDE SEQUENCE [LARGE SCALE GENOMIC DNA]</scope>
    <source>
        <strain evidence="1 2">DSM 17792</strain>
    </source>
</reference>
<proteinExistence type="predicted"/>
<keyword evidence="2" id="KW-1185">Reference proteome</keyword>
<dbReference type="Proteomes" id="UP000448199">
    <property type="component" value="Unassembled WGS sequence"/>
</dbReference>
<evidence type="ECO:0000313" key="1">
    <source>
        <dbReference type="EMBL" id="MXO48121.1"/>
    </source>
</evidence>
<evidence type="ECO:0000313" key="2">
    <source>
        <dbReference type="Proteomes" id="UP000448199"/>
    </source>
</evidence>
<dbReference type="EMBL" id="WTYC01000003">
    <property type="protein sequence ID" value="MXO48121.1"/>
    <property type="molecule type" value="Genomic_DNA"/>
</dbReference>
<sequence length="249" mass="27864">MNAENSDNKENPTAPFSIADCEDLDALVRKGRPTLFDPLGEEMLFFLQTKLNSYADLYKEQGKLWDSDSPFDLRTSVKMIEHAEDTRAKTINLLGCFGLNAHSDAKDLDLSLYSPGRIFAGDYINTDKLIPVDAEKLIRSLLALVKRCDRIIADERALKSENRIDSENLQLLLARLALLYAHVWGRGKIRTSVNEFGEGGPSIRFMQEAVAKIDGGSFTARNINYTYNQSGKSPFGHEKDLTARDIATL</sequence>
<comment type="caution">
    <text evidence="1">The sequence shown here is derived from an EMBL/GenBank/DDBJ whole genome shotgun (WGS) entry which is preliminary data.</text>
</comment>